<dbReference type="Proteomes" id="UP000287651">
    <property type="component" value="Unassembled WGS sequence"/>
</dbReference>
<feature type="compositionally biased region" description="Basic and acidic residues" evidence="1">
    <location>
        <begin position="49"/>
        <end position="63"/>
    </location>
</feature>
<organism evidence="2 3">
    <name type="scientific">Ensete ventricosum</name>
    <name type="common">Abyssinian banana</name>
    <name type="synonym">Musa ensete</name>
    <dbReference type="NCBI Taxonomy" id="4639"/>
    <lineage>
        <taxon>Eukaryota</taxon>
        <taxon>Viridiplantae</taxon>
        <taxon>Streptophyta</taxon>
        <taxon>Embryophyta</taxon>
        <taxon>Tracheophyta</taxon>
        <taxon>Spermatophyta</taxon>
        <taxon>Magnoliopsida</taxon>
        <taxon>Liliopsida</taxon>
        <taxon>Zingiberales</taxon>
        <taxon>Musaceae</taxon>
        <taxon>Ensete</taxon>
    </lineage>
</organism>
<accession>A0A426Z5S3</accession>
<dbReference type="EMBL" id="AMZH03008270">
    <property type="protein sequence ID" value="RRT59311.1"/>
    <property type="molecule type" value="Genomic_DNA"/>
</dbReference>
<comment type="caution">
    <text evidence="2">The sequence shown here is derived from an EMBL/GenBank/DDBJ whole genome shotgun (WGS) entry which is preliminary data.</text>
</comment>
<protein>
    <submittedName>
        <fullName evidence="2">Uncharacterized protein</fullName>
    </submittedName>
</protein>
<proteinExistence type="predicted"/>
<name>A0A426Z5S3_ENSVE</name>
<dbReference type="AlphaFoldDB" id="A0A426Z5S3"/>
<feature type="region of interest" description="Disordered" evidence="1">
    <location>
        <begin position="34"/>
        <end position="93"/>
    </location>
</feature>
<reference evidence="2 3" key="1">
    <citation type="journal article" date="2014" name="Agronomy (Basel)">
        <title>A Draft Genome Sequence for Ensete ventricosum, the Drought-Tolerant Tree Against Hunger.</title>
        <authorList>
            <person name="Harrison J."/>
            <person name="Moore K.A."/>
            <person name="Paszkiewicz K."/>
            <person name="Jones T."/>
            <person name="Grant M."/>
            <person name="Ambacheew D."/>
            <person name="Muzemil S."/>
            <person name="Studholme D.J."/>
        </authorList>
    </citation>
    <scope>NUCLEOTIDE SEQUENCE [LARGE SCALE GENOMIC DNA]</scope>
</reference>
<evidence type="ECO:0000256" key="1">
    <source>
        <dbReference type="SAM" id="MobiDB-lite"/>
    </source>
</evidence>
<evidence type="ECO:0000313" key="3">
    <source>
        <dbReference type="Proteomes" id="UP000287651"/>
    </source>
</evidence>
<feature type="compositionally biased region" description="Polar residues" evidence="1">
    <location>
        <begin position="38"/>
        <end position="48"/>
    </location>
</feature>
<gene>
    <name evidence="2" type="ORF">B296_00016863</name>
</gene>
<evidence type="ECO:0000313" key="2">
    <source>
        <dbReference type="EMBL" id="RRT59311.1"/>
    </source>
</evidence>
<feature type="compositionally biased region" description="Basic residues" evidence="1">
    <location>
        <begin position="64"/>
        <end position="77"/>
    </location>
</feature>
<sequence>MDLFALHSMLKVFASKSTLATRVTPSLLEVEEVHMETTPRTAPAQTQKRQAEKLVPRQEDPTRTHKRVKVAVGKHKSQHGEGSSRVPSKDTGSVASSAELTLLAYCRPKSMKELCRMTVRKNDKRYYVVQMIDLPSQYLGSEMRTRWANLKSLAQA</sequence>